<dbReference type="Gene3D" id="3.40.50.150">
    <property type="entry name" value="Vaccinia Virus protein VP39"/>
    <property type="match status" value="1"/>
</dbReference>
<reference evidence="1" key="1">
    <citation type="submission" date="2023-01" db="EMBL/GenBank/DDBJ databases">
        <title>Biogeochemical cycle of methane in antarctic sediments.</title>
        <authorList>
            <person name="Roldan D.M."/>
            <person name="Menes R.J."/>
        </authorList>
    </citation>
    <scope>NUCLEOTIDE SEQUENCE [LARGE SCALE GENOMIC DNA]</scope>
    <source>
        <strain evidence="1">K-2018 MAG008</strain>
    </source>
</reference>
<dbReference type="PANTHER" id="PTHR20974:SF0">
    <property type="entry name" value="UPF0585 PROTEIN CG18661"/>
    <property type="match status" value="1"/>
</dbReference>
<gene>
    <name evidence="1" type="ORF">PSU93_07680</name>
</gene>
<keyword evidence="2" id="KW-1185">Reference proteome</keyword>
<sequence length="210" mass="23587">MKTTEYHQSIKPMTQKPFSQACENNKDPILQAISTVFCQPTTVWEIGSGTGQHACYFAKNLPHVEWQPTDKPENIPGICLWQQETQLANLKPALPLDVTDAVWPGESIDALFTANTLHIMSGDEVHIFFDRLAVYLNPKALVCIYGPFNYNGAYTSTSNAQFDQWLKIRNTLSGIKNLEDILFLATSRGFNLMNDIAMPANNRLLVLHNS</sequence>
<dbReference type="AlphaFoldDB" id="A0AA43TK87"/>
<protein>
    <submittedName>
        <fullName evidence="1">DUF938 domain-containing protein</fullName>
    </submittedName>
</protein>
<dbReference type="InterPro" id="IPR010342">
    <property type="entry name" value="DUF938"/>
</dbReference>
<dbReference type="Pfam" id="PF06080">
    <property type="entry name" value="DUF938"/>
    <property type="match status" value="1"/>
</dbReference>
<name>A0AA43TK87_9GAMM</name>
<evidence type="ECO:0000313" key="2">
    <source>
        <dbReference type="Proteomes" id="UP001160519"/>
    </source>
</evidence>
<dbReference type="PANTHER" id="PTHR20974">
    <property type="entry name" value="UPF0585 PROTEIN CG18661"/>
    <property type="match status" value="1"/>
</dbReference>
<accession>A0AA43TK87</accession>
<evidence type="ECO:0000313" key="1">
    <source>
        <dbReference type="EMBL" id="MDI1231011.1"/>
    </source>
</evidence>
<dbReference type="InterPro" id="IPR029063">
    <property type="entry name" value="SAM-dependent_MTases_sf"/>
</dbReference>
<organism evidence="1 2">
    <name type="scientific">Candidatus Methylobacter titanis</name>
    <dbReference type="NCBI Taxonomy" id="3053457"/>
    <lineage>
        <taxon>Bacteria</taxon>
        <taxon>Pseudomonadati</taxon>
        <taxon>Pseudomonadota</taxon>
        <taxon>Gammaproteobacteria</taxon>
        <taxon>Methylococcales</taxon>
        <taxon>Methylococcaceae</taxon>
        <taxon>Methylobacter</taxon>
    </lineage>
</organism>
<dbReference type="EMBL" id="JAQSDF010000019">
    <property type="protein sequence ID" value="MDI1231011.1"/>
    <property type="molecule type" value="Genomic_DNA"/>
</dbReference>
<proteinExistence type="predicted"/>
<dbReference type="Proteomes" id="UP001160519">
    <property type="component" value="Unassembled WGS sequence"/>
</dbReference>
<comment type="caution">
    <text evidence="1">The sequence shown here is derived from an EMBL/GenBank/DDBJ whole genome shotgun (WGS) entry which is preliminary data.</text>
</comment>
<dbReference type="SUPFAM" id="SSF53335">
    <property type="entry name" value="S-adenosyl-L-methionine-dependent methyltransferases"/>
    <property type="match status" value="1"/>
</dbReference>